<reference evidence="3 4" key="1">
    <citation type="submission" date="2021-01" db="EMBL/GenBank/DDBJ databases">
        <title>Adiantum capillus-veneris genome.</title>
        <authorList>
            <person name="Fang Y."/>
            <person name="Liao Q."/>
        </authorList>
    </citation>
    <scope>NUCLEOTIDE SEQUENCE [LARGE SCALE GENOMIC DNA]</scope>
    <source>
        <strain evidence="3">H3</strain>
        <tissue evidence="3">Leaf</tissue>
    </source>
</reference>
<feature type="repeat" description="PPR" evidence="2">
    <location>
        <begin position="386"/>
        <end position="420"/>
    </location>
</feature>
<dbReference type="OrthoDB" id="185373at2759"/>
<feature type="repeat" description="PPR" evidence="2">
    <location>
        <begin position="173"/>
        <end position="207"/>
    </location>
</feature>
<dbReference type="Proteomes" id="UP000886520">
    <property type="component" value="Chromosome 5"/>
</dbReference>
<dbReference type="Pfam" id="PF13041">
    <property type="entry name" value="PPR_2"/>
    <property type="match status" value="3"/>
</dbReference>
<name>A0A9D4V5D1_ADICA</name>
<dbReference type="AlphaFoldDB" id="A0A9D4V5D1"/>
<accession>A0A9D4V5D1</accession>
<dbReference type="NCBIfam" id="TIGR00756">
    <property type="entry name" value="PPR"/>
    <property type="match status" value="4"/>
</dbReference>
<keyword evidence="1" id="KW-0677">Repeat</keyword>
<dbReference type="InterPro" id="IPR002885">
    <property type="entry name" value="PPR_rpt"/>
</dbReference>
<keyword evidence="4" id="KW-1185">Reference proteome</keyword>
<comment type="caution">
    <text evidence="3">The sequence shown here is derived from an EMBL/GenBank/DDBJ whole genome shotgun (WGS) entry which is preliminary data.</text>
</comment>
<feature type="repeat" description="PPR" evidence="2">
    <location>
        <begin position="72"/>
        <end position="106"/>
    </location>
</feature>
<dbReference type="EMBL" id="JABFUD020000005">
    <property type="protein sequence ID" value="KAI5080115.1"/>
    <property type="molecule type" value="Genomic_DNA"/>
</dbReference>
<sequence length="539" mass="61021">MTKPHCKDHFIAILQKCKKERNFAYTKLIYEQIREAGLDTDTTVGNHLVPALIESDNLWDAQEAFNNLVQPNSCSWTYLIQGYVKNGDFQHALYNFQKMQVVSVHPNEFTFLVLLKACTQLVSLKCGRAIHFEVVKYNFERELVICNSLLGMYVKCGSLVEACKVFDGIQVKDVVSWTTLIAGYVDHGLNRSALICFNQMQVENVDPNAMTYFYCLKACVNTQDIDEVCKIYMQVVKDGFERDPLPAGVLIEFYAKWVSIVDAHEVFNELPVKGTVLWTTLIAGYTNQGMYEEAMSCFQQMRTAGVPSDAVTFVYTLKACGNLGTLSKGLELHVDIVKEGYENKLILGNEGYHNQLILSSILTDMYAKCGLFLQARKVFSELPIRNVIAWTALMSGYAYQGDYELVLHYFGKMRQEDIEPNTTTFLMIFTVCNHTGLVNRGLCHFLAMVEEFDIAPTIKHHNSMVDLLGRAGQLDGAFSILNKMPLQPNVISWETVMGSCRKWGDIELARLAYESAERLDNYHSGVFVLMSNIYADIDV</sequence>
<dbReference type="GO" id="GO:0009451">
    <property type="term" value="P:RNA modification"/>
    <property type="evidence" value="ECO:0007669"/>
    <property type="project" value="InterPro"/>
</dbReference>
<organism evidence="3 4">
    <name type="scientific">Adiantum capillus-veneris</name>
    <name type="common">Maidenhair fern</name>
    <dbReference type="NCBI Taxonomy" id="13818"/>
    <lineage>
        <taxon>Eukaryota</taxon>
        <taxon>Viridiplantae</taxon>
        <taxon>Streptophyta</taxon>
        <taxon>Embryophyta</taxon>
        <taxon>Tracheophyta</taxon>
        <taxon>Polypodiopsida</taxon>
        <taxon>Polypodiidae</taxon>
        <taxon>Polypodiales</taxon>
        <taxon>Pteridineae</taxon>
        <taxon>Pteridaceae</taxon>
        <taxon>Vittarioideae</taxon>
        <taxon>Adiantum</taxon>
    </lineage>
</organism>
<dbReference type="PANTHER" id="PTHR47926:SF347">
    <property type="entry name" value="PENTATRICOPEPTIDE REPEAT-CONTAINING PROTEIN"/>
    <property type="match status" value="1"/>
</dbReference>
<dbReference type="InterPro" id="IPR011990">
    <property type="entry name" value="TPR-like_helical_dom_sf"/>
</dbReference>
<dbReference type="Gene3D" id="1.25.40.10">
    <property type="entry name" value="Tetratricopeptide repeat domain"/>
    <property type="match status" value="4"/>
</dbReference>
<dbReference type="GO" id="GO:0003723">
    <property type="term" value="F:RNA binding"/>
    <property type="evidence" value="ECO:0007669"/>
    <property type="project" value="InterPro"/>
</dbReference>
<dbReference type="InterPro" id="IPR046960">
    <property type="entry name" value="PPR_At4g14850-like_plant"/>
</dbReference>
<dbReference type="PANTHER" id="PTHR47926">
    <property type="entry name" value="PENTATRICOPEPTIDE REPEAT-CONTAINING PROTEIN"/>
    <property type="match status" value="1"/>
</dbReference>
<dbReference type="Pfam" id="PF01535">
    <property type="entry name" value="PPR"/>
    <property type="match status" value="2"/>
</dbReference>
<evidence type="ECO:0000256" key="2">
    <source>
        <dbReference type="PROSITE-ProRule" id="PRU00708"/>
    </source>
</evidence>
<proteinExistence type="predicted"/>
<evidence type="ECO:0000313" key="3">
    <source>
        <dbReference type="EMBL" id="KAI5080115.1"/>
    </source>
</evidence>
<dbReference type="Pfam" id="PF13812">
    <property type="entry name" value="PPR_3"/>
    <property type="match status" value="1"/>
</dbReference>
<evidence type="ECO:0000256" key="1">
    <source>
        <dbReference type="ARBA" id="ARBA00022737"/>
    </source>
</evidence>
<dbReference type="PROSITE" id="PS51375">
    <property type="entry name" value="PPR"/>
    <property type="match status" value="4"/>
</dbReference>
<dbReference type="FunFam" id="1.25.40.10:FF:000344">
    <property type="entry name" value="Pentatricopeptide repeat-containing protein"/>
    <property type="match status" value="1"/>
</dbReference>
<gene>
    <name evidence="3" type="ORF">GOP47_0005594</name>
</gene>
<feature type="repeat" description="PPR" evidence="2">
    <location>
        <begin position="274"/>
        <end position="308"/>
    </location>
</feature>
<evidence type="ECO:0008006" key="5">
    <source>
        <dbReference type="Google" id="ProtNLM"/>
    </source>
</evidence>
<dbReference type="FunFam" id="1.25.40.10:FF:000345">
    <property type="entry name" value="Pentatricopeptide repeat-containing protein"/>
    <property type="match status" value="1"/>
</dbReference>
<evidence type="ECO:0000313" key="4">
    <source>
        <dbReference type="Proteomes" id="UP000886520"/>
    </source>
</evidence>
<protein>
    <recommendedName>
        <fullName evidence="5">Pentatricopeptide repeat-containing protein</fullName>
    </recommendedName>
</protein>